<organism evidence="2 3">
    <name type="scientific">Discostella pseudostelligera</name>
    <dbReference type="NCBI Taxonomy" id="259834"/>
    <lineage>
        <taxon>Eukaryota</taxon>
        <taxon>Sar</taxon>
        <taxon>Stramenopiles</taxon>
        <taxon>Ochrophyta</taxon>
        <taxon>Bacillariophyta</taxon>
        <taxon>Coscinodiscophyceae</taxon>
        <taxon>Thalassiosirophycidae</taxon>
        <taxon>Stephanodiscales</taxon>
        <taxon>Stephanodiscaceae</taxon>
        <taxon>Discostella</taxon>
    </lineage>
</organism>
<feature type="signal peptide" evidence="1">
    <location>
        <begin position="1"/>
        <end position="21"/>
    </location>
</feature>
<accession>A0ABD3MHA0</accession>
<evidence type="ECO:0000313" key="3">
    <source>
        <dbReference type="Proteomes" id="UP001530293"/>
    </source>
</evidence>
<comment type="caution">
    <text evidence="2">The sequence shown here is derived from an EMBL/GenBank/DDBJ whole genome shotgun (WGS) entry which is preliminary data.</text>
</comment>
<protein>
    <submittedName>
        <fullName evidence="2">Uncharacterized protein</fullName>
    </submittedName>
</protein>
<evidence type="ECO:0000256" key="1">
    <source>
        <dbReference type="SAM" id="SignalP"/>
    </source>
</evidence>
<gene>
    <name evidence="2" type="ORF">ACHAWU_007659</name>
</gene>
<reference evidence="2 3" key="1">
    <citation type="submission" date="2024-10" db="EMBL/GenBank/DDBJ databases">
        <title>Updated reference genomes for cyclostephanoid diatoms.</title>
        <authorList>
            <person name="Roberts W.R."/>
            <person name="Alverson A.J."/>
        </authorList>
    </citation>
    <scope>NUCLEOTIDE SEQUENCE [LARGE SCALE GENOMIC DNA]</scope>
    <source>
        <strain evidence="2 3">AJA232-27</strain>
    </source>
</reference>
<sequence length="362" mass="39635">MAKRYVLLFILVQTIFTGCVAQSTSTAPSAVDDSSAAASASVGTVPSSAPIMSSNSEVSSTASTVASGPCYNIEIGLIFDEFPGETKWEITEGRRNSIENEYAVKVKSSPFYDPDEGYVEASEKHIVCLPEGKYTFTMMDRNKDGMCCGNGEGRYSLIYTENGEIITHGGEFGQFESTTFVLPYEVPALSDADSDGVEDRTKNVFPPMILSENGVPLPTCDNEFGLHLETDDYGVETTWELRKQSNTGNYQDGKVVASGGPYGSAFTYDVEYCLYPGNYTFVFYDWGCDGLTGEEMTGSYTLKINGEDVHTGGTTMDKYWEEVNMEFKNEIFTTNSSSGQRRKEIGWKLIVGVMSLVAVAWG</sequence>
<dbReference type="AlphaFoldDB" id="A0ABD3MHA0"/>
<keyword evidence="1" id="KW-0732">Signal</keyword>
<feature type="chain" id="PRO_5044879556" evidence="1">
    <location>
        <begin position="22"/>
        <end position="362"/>
    </location>
</feature>
<dbReference type="PROSITE" id="PS51257">
    <property type="entry name" value="PROKAR_LIPOPROTEIN"/>
    <property type="match status" value="1"/>
</dbReference>
<evidence type="ECO:0000313" key="2">
    <source>
        <dbReference type="EMBL" id="KAL3759915.1"/>
    </source>
</evidence>
<keyword evidence="3" id="KW-1185">Reference proteome</keyword>
<name>A0ABD3MHA0_9STRA</name>
<dbReference type="EMBL" id="JALLBG020000196">
    <property type="protein sequence ID" value="KAL3759915.1"/>
    <property type="molecule type" value="Genomic_DNA"/>
</dbReference>
<dbReference type="Proteomes" id="UP001530293">
    <property type="component" value="Unassembled WGS sequence"/>
</dbReference>
<proteinExistence type="predicted"/>